<comment type="caution">
    <text evidence="1">The sequence shown here is derived from an EMBL/GenBank/DDBJ whole genome shotgun (WGS) entry which is preliminary data.</text>
</comment>
<accession>A0AAD5N8A5</accession>
<gene>
    <name evidence="1" type="ORF">KIN20_022728</name>
</gene>
<organism evidence="1 2">
    <name type="scientific">Parelaphostrongylus tenuis</name>
    <name type="common">Meningeal worm</name>
    <dbReference type="NCBI Taxonomy" id="148309"/>
    <lineage>
        <taxon>Eukaryota</taxon>
        <taxon>Metazoa</taxon>
        <taxon>Ecdysozoa</taxon>
        <taxon>Nematoda</taxon>
        <taxon>Chromadorea</taxon>
        <taxon>Rhabditida</taxon>
        <taxon>Rhabditina</taxon>
        <taxon>Rhabditomorpha</taxon>
        <taxon>Strongyloidea</taxon>
        <taxon>Metastrongylidae</taxon>
        <taxon>Parelaphostrongylus</taxon>
    </lineage>
</organism>
<evidence type="ECO:0000313" key="1">
    <source>
        <dbReference type="EMBL" id="KAJ1362986.1"/>
    </source>
</evidence>
<dbReference type="Proteomes" id="UP001196413">
    <property type="component" value="Unassembled WGS sequence"/>
</dbReference>
<proteinExistence type="predicted"/>
<evidence type="ECO:0000313" key="2">
    <source>
        <dbReference type="Proteomes" id="UP001196413"/>
    </source>
</evidence>
<name>A0AAD5N8A5_PARTN</name>
<reference evidence="1" key="1">
    <citation type="submission" date="2021-06" db="EMBL/GenBank/DDBJ databases">
        <title>Parelaphostrongylus tenuis whole genome reference sequence.</title>
        <authorList>
            <person name="Garwood T.J."/>
            <person name="Larsen P.A."/>
            <person name="Fountain-Jones N.M."/>
            <person name="Garbe J.R."/>
            <person name="Macchietto M.G."/>
            <person name="Kania S.A."/>
            <person name="Gerhold R.W."/>
            <person name="Richards J.E."/>
            <person name="Wolf T.M."/>
        </authorList>
    </citation>
    <scope>NUCLEOTIDE SEQUENCE</scope>
    <source>
        <strain evidence="1">MNPRO001-30</strain>
        <tissue evidence="1">Meninges</tissue>
    </source>
</reference>
<dbReference type="EMBL" id="JAHQIW010004574">
    <property type="protein sequence ID" value="KAJ1362986.1"/>
    <property type="molecule type" value="Genomic_DNA"/>
</dbReference>
<keyword evidence="2" id="KW-1185">Reference proteome</keyword>
<protein>
    <submittedName>
        <fullName evidence="1">Uncharacterized protein</fullName>
    </submittedName>
</protein>
<dbReference type="AlphaFoldDB" id="A0AAD5N8A5"/>
<sequence length="108" mass="12208">MLLAFGKKIYKSQDDMNTRVLPGDFTCNHENSPLQSFVGEIAEDWKFFCECAQANALLEIDCCDIEEGQVGLKRFVLHSGCKKYIRDCNTDHCKYGASTTGKKVESWS</sequence>